<evidence type="ECO:0000313" key="2">
    <source>
        <dbReference type="Proteomes" id="UP000826195"/>
    </source>
</evidence>
<keyword evidence="2" id="KW-1185">Reference proteome</keyword>
<gene>
    <name evidence="1" type="ORF">KQX54_012654</name>
</gene>
<sequence length="190" mass="21536">MCVKSALNKKLSNDNKLLALPNEERLSLPPNVRVTFKVQNFKYVTITNMLPEYAATLRVLASRNDESGSRNLRGDPSASQPVYWKIGAEDPGQFRGDEYTILMTQCKKGPKRKGLMLNSNENYLNYYAVQLLCPQLVRKMVRKRAVSASSQIPNPQNHNYADFPDLDTTELKNRENEVGDVKTINGLDKK</sequence>
<dbReference type="Proteomes" id="UP000826195">
    <property type="component" value="Unassembled WGS sequence"/>
</dbReference>
<evidence type="ECO:0000313" key="1">
    <source>
        <dbReference type="EMBL" id="KAH0535053.1"/>
    </source>
</evidence>
<dbReference type="AlphaFoldDB" id="A0AAV7HWB8"/>
<reference evidence="1 2" key="1">
    <citation type="journal article" date="2021" name="J. Hered.">
        <title>A chromosome-level genome assembly of the parasitoid wasp, Cotesia glomerata (Hymenoptera: Braconidae).</title>
        <authorList>
            <person name="Pinto B.J."/>
            <person name="Weis J.J."/>
            <person name="Gamble T."/>
            <person name="Ode P.J."/>
            <person name="Paul R."/>
            <person name="Zaspel J.M."/>
        </authorList>
    </citation>
    <scope>NUCLEOTIDE SEQUENCE [LARGE SCALE GENOMIC DNA]</scope>
    <source>
        <strain evidence="1">CgM1</strain>
    </source>
</reference>
<name>A0AAV7HWB8_COTGL</name>
<comment type="caution">
    <text evidence="1">The sequence shown here is derived from an EMBL/GenBank/DDBJ whole genome shotgun (WGS) entry which is preliminary data.</text>
</comment>
<proteinExistence type="predicted"/>
<organism evidence="1 2">
    <name type="scientific">Cotesia glomerata</name>
    <name type="common">Lepidopteran parasitic wasp</name>
    <name type="synonym">Apanteles glomeratus</name>
    <dbReference type="NCBI Taxonomy" id="32391"/>
    <lineage>
        <taxon>Eukaryota</taxon>
        <taxon>Metazoa</taxon>
        <taxon>Ecdysozoa</taxon>
        <taxon>Arthropoda</taxon>
        <taxon>Hexapoda</taxon>
        <taxon>Insecta</taxon>
        <taxon>Pterygota</taxon>
        <taxon>Neoptera</taxon>
        <taxon>Endopterygota</taxon>
        <taxon>Hymenoptera</taxon>
        <taxon>Apocrita</taxon>
        <taxon>Ichneumonoidea</taxon>
        <taxon>Braconidae</taxon>
        <taxon>Microgastrinae</taxon>
        <taxon>Cotesia</taxon>
    </lineage>
</organism>
<accession>A0AAV7HWB8</accession>
<protein>
    <submittedName>
        <fullName evidence="1">Uncharacterized protein</fullName>
    </submittedName>
</protein>
<dbReference type="EMBL" id="JAHXZJ010002982">
    <property type="protein sequence ID" value="KAH0535053.1"/>
    <property type="molecule type" value="Genomic_DNA"/>
</dbReference>